<reference evidence="1 2" key="1">
    <citation type="submission" date="2018-04" db="EMBL/GenBank/DDBJ databases">
        <title>Sphingobacterium sp. M46 Genome.</title>
        <authorList>
            <person name="Cheng J."/>
            <person name="Li Y."/>
        </authorList>
    </citation>
    <scope>NUCLEOTIDE SEQUENCE [LARGE SCALE GENOMIC DNA]</scope>
    <source>
        <strain evidence="1 2">M46</strain>
    </source>
</reference>
<sequence length="66" mass="7915">MEHIQINRKKIEQWLAEGYDVLQEGKLLKVEGDLPEFLEQFDDEAEPKTYLLKELVTWPEEELKKL</sequence>
<name>A0A363NLB6_9SPHI</name>
<dbReference type="AlphaFoldDB" id="A0A363NLB6"/>
<proteinExistence type="predicted"/>
<dbReference type="EMBL" id="QCXX01000009">
    <property type="protein sequence ID" value="PUV21609.1"/>
    <property type="molecule type" value="Genomic_DNA"/>
</dbReference>
<keyword evidence="2" id="KW-1185">Reference proteome</keyword>
<dbReference type="RefSeq" id="WP_108636435.1">
    <property type="nucleotide sequence ID" value="NZ_QCXX01000009.1"/>
</dbReference>
<protein>
    <submittedName>
        <fullName evidence="1">Uncharacterized protein</fullName>
    </submittedName>
</protein>
<evidence type="ECO:0000313" key="1">
    <source>
        <dbReference type="EMBL" id="PUV21609.1"/>
    </source>
</evidence>
<dbReference type="Proteomes" id="UP000250831">
    <property type="component" value="Unassembled WGS sequence"/>
</dbReference>
<dbReference type="OrthoDB" id="711389at2"/>
<accession>A0A363NLB6</accession>
<comment type="caution">
    <text evidence="1">The sequence shown here is derived from an EMBL/GenBank/DDBJ whole genome shotgun (WGS) entry which is preliminary data.</text>
</comment>
<gene>
    <name evidence="1" type="ORF">DCO56_25000</name>
</gene>
<organism evidence="1 2">
    <name type="scientific">Sphingobacterium athyrii</name>
    <dbReference type="NCBI Taxonomy" id="2152717"/>
    <lineage>
        <taxon>Bacteria</taxon>
        <taxon>Pseudomonadati</taxon>
        <taxon>Bacteroidota</taxon>
        <taxon>Sphingobacteriia</taxon>
        <taxon>Sphingobacteriales</taxon>
        <taxon>Sphingobacteriaceae</taxon>
        <taxon>Sphingobacterium</taxon>
    </lineage>
</organism>
<evidence type="ECO:0000313" key="2">
    <source>
        <dbReference type="Proteomes" id="UP000250831"/>
    </source>
</evidence>